<accession>A0A1L3MSJ8</accession>
<keyword evidence="4 6" id="KW-0975">Bacterial flagellum</keyword>
<protein>
    <recommendedName>
        <fullName evidence="3 6">Flagellar basal body rod protein FlgB</fullName>
    </recommendedName>
</protein>
<evidence type="ECO:0000259" key="7">
    <source>
        <dbReference type="Pfam" id="PF00460"/>
    </source>
</evidence>
<evidence type="ECO:0000313" key="9">
    <source>
        <dbReference type="Proteomes" id="UP000181936"/>
    </source>
</evidence>
<evidence type="ECO:0000256" key="4">
    <source>
        <dbReference type="ARBA" id="ARBA00023143"/>
    </source>
</evidence>
<dbReference type="KEGG" id="bwh:A9C19_11135"/>
<dbReference type="PROSITE" id="PS00588">
    <property type="entry name" value="FLAGELLA_BB_ROD"/>
    <property type="match status" value="1"/>
</dbReference>
<keyword evidence="9" id="KW-1185">Reference proteome</keyword>
<dbReference type="InterPro" id="IPR019776">
    <property type="entry name" value="Flagellar_basal_body_rod_CS"/>
</dbReference>
<dbReference type="InterPro" id="IPR006300">
    <property type="entry name" value="FlgB"/>
</dbReference>
<comment type="subcellular location">
    <subcellularLocation>
        <location evidence="1 6">Bacterial flagellum basal body</location>
    </subcellularLocation>
</comment>
<keyword evidence="8" id="KW-0282">Flagellum</keyword>
<sequence length="131" mass="14590">MKIFSTTINSLENALTQSSAKQKVISNNIANVDTPNYKAKSIRFNHALSNELGKFDAIRTNEKHISFSNSTQTSGYQVVTKSNTNYQHNGNNVDIDQEMTEMAKNQIQYNALVERLSGKFTSLKTVIKGGN</sequence>
<dbReference type="NCBIfam" id="TIGR01396">
    <property type="entry name" value="FlgB"/>
    <property type="match status" value="1"/>
</dbReference>
<dbReference type="RefSeq" id="WP_072580056.1">
    <property type="nucleotide sequence ID" value="NZ_CP016020.1"/>
</dbReference>
<reference evidence="8 9" key="1">
    <citation type="journal article" date="2016" name="Sci. Rep.">
        <title>Complete genome sequence and transcriptomic analysis of a novel marine strain Bacillus weihaiensis reveals the mechanism of brown algae degradation.</title>
        <authorList>
            <person name="Zhu Y."/>
            <person name="Chen P."/>
            <person name="Bao Y."/>
            <person name="Men Y."/>
            <person name="Zeng Y."/>
            <person name="Yang J."/>
            <person name="Sun J."/>
            <person name="Sun Y."/>
        </authorList>
    </citation>
    <scope>NUCLEOTIDE SEQUENCE [LARGE SCALE GENOMIC DNA]</scope>
    <source>
        <strain evidence="8 9">Alg07</strain>
    </source>
</reference>
<proteinExistence type="inferred from homology"/>
<comment type="similarity">
    <text evidence="2 6">Belongs to the flagella basal body rod proteins family.</text>
</comment>
<keyword evidence="8" id="KW-0969">Cilium</keyword>
<dbReference type="Pfam" id="PF00460">
    <property type="entry name" value="Flg_bb_rod"/>
    <property type="match status" value="1"/>
</dbReference>
<evidence type="ECO:0000256" key="1">
    <source>
        <dbReference type="ARBA" id="ARBA00004117"/>
    </source>
</evidence>
<dbReference type="OrthoDB" id="9792068at2"/>
<dbReference type="STRING" id="1547283.A9C19_11135"/>
<evidence type="ECO:0000256" key="6">
    <source>
        <dbReference type="PIRNR" id="PIRNR002889"/>
    </source>
</evidence>
<keyword evidence="8" id="KW-0966">Cell projection</keyword>
<dbReference type="PANTHER" id="PTHR30435:SF12">
    <property type="entry name" value="FLAGELLAR BASAL BODY ROD PROTEIN FLGB"/>
    <property type="match status" value="1"/>
</dbReference>
<feature type="domain" description="Flagellar basal body rod protein N-terminal" evidence="7">
    <location>
        <begin position="8"/>
        <end position="38"/>
    </location>
</feature>
<dbReference type="InterPro" id="IPR001444">
    <property type="entry name" value="Flag_bb_rod_N"/>
</dbReference>
<dbReference type="AlphaFoldDB" id="A0A1L3MSJ8"/>
<organism evidence="8 9">
    <name type="scientific">Bacillus weihaiensis</name>
    <dbReference type="NCBI Taxonomy" id="1547283"/>
    <lineage>
        <taxon>Bacteria</taxon>
        <taxon>Bacillati</taxon>
        <taxon>Bacillota</taxon>
        <taxon>Bacilli</taxon>
        <taxon>Bacillales</taxon>
        <taxon>Bacillaceae</taxon>
        <taxon>Bacillus</taxon>
    </lineage>
</organism>
<evidence type="ECO:0000256" key="3">
    <source>
        <dbReference type="ARBA" id="ARBA00014376"/>
    </source>
</evidence>
<gene>
    <name evidence="8" type="ORF">A9C19_11135</name>
</gene>
<comment type="subunit">
    <text evidence="6">The basal body constitutes a major portion of the flagellar organelle and consists of a number of rings mounted on a central rod.</text>
</comment>
<dbReference type="PANTHER" id="PTHR30435">
    <property type="entry name" value="FLAGELLAR PROTEIN"/>
    <property type="match status" value="1"/>
</dbReference>
<dbReference type="GO" id="GO:0030694">
    <property type="term" value="C:bacterial-type flagellum basal body, rod"/>
    <property type="evidence" value="ECO:0007669"/>
    <property type="project" value="InterPro"/>
</dbReference>
<dbReference type="PIRSF" id="PIRSF002889">
    <property type="entry name" value="Rod_FlgB"/>
    <property type="match status" value="1"/>
</dbReference>
<dbReference type="Proteomes" id="UP000181936">
    <property type="component" value="Chromosome"/>
</dbReference>
<dbReference type="EMBL" id="CP016020">
    <property type="protein sequence ID" value="APH05264.1"/>
    <property type="molecule type" value="Genomic_DNA"/>
</dbReference>
<comment type="function">
    <text evidence="5 6">Structural component of flagellum, the bacterial motility apparatus. Part of the rod structure of flagellar basal body.</text>
</comment>
<dbReference type="GO" id="GO:0071978">
    <property type="term" value="P:bacterial-type flagellum-dependent swarming motility"/>
    <property type="evidence" value="ECO:0007669"/>
    <property type="project" value="TreeGrafter"/>
</dbReference>
<evidence type="ECO:0000313" key="8">
    <source>
        <dbReference type="EMBL" id="APH05264.1"/>
    </source>
</evidence>
<name>A0A1L3MSJ8_9BACI</name>
<evidence type="ECO:0000256" key="2">
    <source>
        <dbReference type="ARBA" id="ARBA00009677"/>
    </source>
</evidence>
<evidence type="ECO:0000256" key="5">
    <source>
        <dbReference type="ARBA" id="ARBA00024934"/>
    </source>
</evidence>